<feature type="domain" description="ASPIC/UnbV" evidence="2">
    <location>
        <begin position="481"/>
        <end position="544"/>
    </location>
</feature>
<protein>
    <submittedName>
        <fullName evidence="3">CRTAC1 family protein</fullName>
    </submittedName>
</protein>
<evidence type="ECO:0000259" key="2">
    <source>
        <dbReference type="Pfam" id="PF07593"/>
    </source>
</evidence>
<keyword evidence="4" id="KW-1185">Reference proteome</keyword>
<dbReference type="Gene3D" id="2.130.10.130">
    <property type="entry name" value="Integrin alpha, N-terminal"/>
    <property type="match status" value="2"/>
</dbReference>
<gene>
    <name evidence="3" type="ORF">QTN89_13075</name>
</gene>
<dbReference type="SUPFAM" id="SSF69318">
    <property type="entry name" value="Integrin alpha N-terminal domain"/>
    <property type="match status" value="1"/>
</dbReference>
<organism evidence="3 4">
    <name type="scientific">Roseiconus lacunae</name>
    <dbReference type="NCBI Taxonomy" id="2605694"/>
    <lineage>
        <taxon>Bacteria</taxon>
        <taxon>Pseudomonadati</taxon>
        <taxon>Planctomycetota</taxon>
        <taxon>Planctomycetia</taxon>
        <taxon>Pirellulales</taxon>
        <taxon>Pirellulaceae</taxon>
        <taxon>Roseiconus</taxon>
    </lineage>
</organism>
<dbReference type="Pfam" id="PF13517">
    <property type="entry name" value="FG-GAP_3"/>
    <property type="match status" value="2"/>
</dbReference>
<keyword evidence="1" id="KW-0732">Signal</keyword>
<proteinExistence type="predicted"/>
<dbReference type="InterPro" id="IPR011519">
    <property type="entry name" value="UnbV_ASPIC"/>
</dbReference>
<dbReference type="InterPro" id="IPR028994">
    <property type="entry name" value="Integrin_alpha_N"/>
</dbReference>
<dbReference type="InterPro" id="IPR027039">
    <property type="entry name" value="Crtac1"/>
</dbReference>
<dbReference type="PANTHER" id="PTHR16026:SF0">
    <property type="entry name" value="CARTILAGE ACIDIC PROTEIN 1"/>
    <property type="match status" value="1"/>
</dbReference>
<dbReference type="PANTHER" id="PTHR16026">
    <property type="entry name" value="CARTILAGE ACIDIC PROTEIN 1"/>
    <property type="match status" value="1"/>
</dbReference>
<dbReference type="InterPro" id="IPR013517">
    <property type="entry name" value="FG-GAP"/>
</dbReference>
<accession>A0ABT7PJ93</accession>
<reference evidence="3 4" key="1">
    <citation type="submission" date="2023-06" db="EMBL/GenBank/DDBJ databases">
        <title>Roseiconus lacunae JC819 isolated from Gulf of Mannar region, Tamil Nadu.</title>
        <authorList>
            <person name="Pk S."/>
            <person name="Ch S."/>
            <person name="Ch V.R."/>
        </authorList>
    </citation>
    <scope>NUCLEOTIDE SEQUENCE [LARGE SCALE GENOMIC DNA]</scope>
    <source>
        <strain evidence="3 4">JC819</strain>
    </source>
</reference>
<evidence type="ECO:0000256" key="1">
    <source>
        <dbReference type="ARBA" id="ARBA00022729"/>
    </source>
</evidence>
<evidence type="ECO:0000313" key="3">
    <source>
        <dbReference type="EMBL" id="MDM4016369.1"/>
    </source>
</evidence>
<comment type="caution">
    <text evidence="3">The sequence shown here is derived from an EMBL/GenBank/DDBJ whole genome shotgun (WGS) entry which is preliminary data.</text>
</comment>
<evidence type="ECO:0000313" key="4">
    <source>
        <dbReference type="Proteomes" id="UP001239462"/>
    </source>
</evidence>
<sequence length="573" mass="61925">MPHIRSASNSASSEVVVTAAFAEVSRDTGFEFQHQAGRTLDYRFNEIVGSGAALFDYDNDGDLDVYLVQSGPAKSHSVSDRLFRNDSVPGDSNHPWKFTDVTDQSGIDVTTGYGQGVTCGDVDRDGDIDLFITNFGRNQFLRNNGDGTFTDATLSSGLALDRVSDERWSTSATFVDFDRDGWLDLYLCNYVDYTADSHKPCYGASGRRDYCGPNSYAGEADQLFRNDGHGNFVDVSAQAGIASLYGAGLGVACADFNGDSWVDIYVANDGSENRLWINQRNGQFEDVALLYGCAFNSVGAAEAGMGVDAADFDNDGDEDLFLAHLTGETNTLYQNEGTTGFVDRTTVFGLAGPSQTMTSFGTGWIDFNNDGRLDIAIANGTVKRENGAVTTQAAFPKGQPNQLFVSHGDHFSDVSHLVPGAFGEHEMSRGLAFGDLDNDGDLDFLVTNNDGPARLYRNEVGHRNPWIGLRLLDADGKQHQLGTKATLRLSDGHALVRRSYRDGSYCSSRDPRVLFGIPTGVRAIELEIHWPDGSTETLPAPPQGRYSIVRQGSGTIESGIAVAIKVDQGGVTR</sequence>
<dbReference type="Proteomes" id="UP001239462">
    <property type="component" value="Unassembled WGS sequence"/>
</dbReference>
<dbReference type="RefSeq" id="WP_289164009.1">
    <property type="nucleotide sequence ID" value="NZ_JASZZN010000008.1"/>
</dbReference>
<dbReference type="EMBL" id="JASZZN010000008">
    <property type="protein sequence ID" value="MDM4016369.1"/>
    <property type="molecule type" value="Genomic_DNA"/>
</dbReference>
<dbReference type="Pfam" id="PF07593">
    <property type="entry name" value="UnbV_ASPIC"/>
    <property type="match status" value="1"/>
</dbReference>
<name>A0ABT7PJ93_9BACT</name>